<keyword evidence="4" id="KW-1185">Reference proteome</keyword>
<feature type="chain" id="PRO_5032579570" evidence="2">
    <location>
        <begin position="31"/>
        <end position="328"/>
    </location>
</feature>
<comment type="similarity">
    <text evidence="1">Belongs to the UPF0065 (bug) family.</text>
</comment>
<dbReference type="SUPFAM" id="SSF53850">
    <property type="entry name" value="Periplasmic binding protein-like II"/>
    <property type="match status" value="1"/>
</dbReference>
<organism evidence="3 4">
    <name type="scientific">Parapusillimonas granuli</name>
    <dbReference type="NCBI Taxonomy" id="380911"/>
    <lineage>
        <taxon>Bacteria</taxon>
        <taxon>Pseudomonadati</taxon>
        <taxon>Pseudomonadota</taxon>
        <taxon>Betaproteobacteria</taxon>
        <taxon>Burkholderiales</taxon>
        <taxon>Alcaligenaceae</taxon>
        <taxon>Parapusillimonas</taxon>
    </lineage>
</organism>
<dbReference type="Pfam" id="PF03401">
    <property type="entry name" value="TctC"/>
    <property type="match status" value="1"/>
</dbReference>
<gene>
    <name evidence="3" type="ORF">H0A72_10760</name>
</gene>
<feature type="signal peptide" evidence="2">
    <location>
        <begin position="1"/>
        <end position="30"/>
    </location>
</feature>
<evidence type="ECO:0000313" key="4">
    <source>
        <dbReference type="Proteomes" id="UP000559809"/>
    </source>
</evidence>
<dbReference type="AlphaFoldDB" id="A0A853G0D8"/>
<dbReference type="Gene3D" id="3.40.190.150">
    <property type="entry name" value="Bordetella uptake gene, domain 1"/>
    <property type="match status" value="1"/>
</dbReference>
<sequence length="328" mass="34617">MTFLSRKISTCWKLLLAGALAWGCAGPAQAAYPDKPVRLVVGFSPGGTTDIAARVIAAELGNILKQSFVVENKPGAGSNLAAEHVVRSNPDGYTLFVIAVTSAINQTLYKNLNFDIVKDFAPVGLLIRSPNVLVVNPSLPVHNVKELVDYAKKNPGKLAFASAGTGGSTHMAGELFKLQAGIDMLHVPYRGSAPAMTDLIGGQVQLSFDNMPSAWQHVQTGKLRALAVTTKERSASAPDLPSMAESGFPEFDVSAWFGLVAPAGTPKDVIEKLNAAVNQALAMPSVRERFDAMGAVAAPTTPEQFGQYIKSEVEIWGEVVKASGATAN</sequence>
<evidence type="ECO:0000256" key="2">
    <source>
        <dbReference type="SAM" id="SignalP"/>
    </source>
</evidence>
<comment type="caution">
    <text evidence="3">The sequence shown here is derived from an EMBL/GenBank/DDBJ whole genome shotgun (WGS) entry which is preliminary data.</text>
</comment>
<evidence type="ECO:0000313" key="3">
    <source>
        <dbReference type="EMBL" id="NYT49787.1"/>
    </source>
</evidence>
<proteinExistence type="inferred from homology"/>
<name>A0A853G0D8_9BURK</name>
<evidence type="ECO:0000256" key="1">
    <source>
        <dbReference type="ARBA" id="ARBA00006987"/>
    </source>
</evidence>
<reference evidence="3 4" key="1">
    <citation type="submission" date="2020-07" db="EMBL/GenBank/DDBJ databases">
        <title>Taxonomic revisions and descriptions of new bacterial species based on genomic comparisons in the high-G+C-content subgroup of the family Alcaligenaceae.</title>
        <authorList>
            <person name="Szabo A."/>
            <person name="Felfoldi T."/>
        </authorList>
    </citation>
    <scope>NUCLEOTIDE SEQUENCE [LARGE SCALE GENOMIC DNA]</scope>
    <source>
        <strain evidence="3 4">LMG 24012</strain>
    </source>
</reference>
<keyword evidence="2" id="KW-0732">Signal</keyword>
<protein>
    <submittedName>
        <fullName evidence="3">Tripartite tricarboxylate transporter substrate binding protein</fullName>
    </submittedName>
</protein>
<dbReference type="RefSeq" id="WP_180155093.1">
    <property type="nucleotide sequence ID" value="NZ_JACCEM010000005.1"/>
</dbReference>
<dbReference type="Proteomes" id="UP000559809">
    <property type="component" value="Unassembled WGS sequence"/>
</dbReference>
<accession>A0A853G0D8</accession>
<dbReference type="PANTHER" id="PTHR42928">
    <property type="entry name" value="TRICARBOXYLATE-BINDING PROTEIN"/>
    <property type="match status" value="1"/>
</dbReference>
<dbReference type="InterPro" id="IPR042100">
    <property type="entry name" value="Bug_dom1"/>
</dbReference>
<dbReference type="PIRSF" id="PIRSF017082">
    <property type="entry name" value="YflP"/>
    <property type="match status" value="1"/>
</dbReference>
<dbReference type="Gene3D" id="3.40.190.10">
    <property type="entry name" value="Periplasmic binding protein-like II"/>
    <property type="match status" value="1"/>
</dbReference>
<dbReference type="CDD" id="cd13578">
    <property type="entry name" value="PBP2_Bug27"/>
    <property type="match status" value="1"/>
</dbReference>
<dbReference type="PANTHER" id="PTHR42928:SF5">
    <property type="entry name" value="BLR1237 PROTEIN"/>
    <property type="match status" value="1"/>
</dbReference>
<dbReference type="InterPro" id="IPR005064">
    <property type="entry name" value="BUG"/>
</dbReference>
<dbReference type="EMBL" id="JACCEM010000005">
    <property type="protein sequence ID" value="NYT49787.1"/>
    <property type="molecule type" value="Genomic_DNA"/>
</dbReference>